<dbReference type="Proteomes" id="UP001500393">
    <property type="component" value="Unassembled WGS sequence"/>
</dbReference>
<gene>
    <name evidence="1" type="ORF">GCM10009789_59550</name>
</gene>
<sequence length="69" mass="7511">MQSGEVLAVRRPDLHAAVGVGEPELEREKGHDRNCISCPARAPATGIWCGKGVTSRHSGWFRSDPKVDE</sequence>
<dbReference type="EMBL" id="BAAAOS010000048">
    <property type="protein sequence ID" value="GAA1597715.1"/>
    <property type="molecule type" value="Genomic_DNA"/>
</dbReference>
<evidence type="ECO:0000313" key="1">
    <source>
        <dbReference type="EMBL" id="GAA1597715.1"/>
    </source>
</evidence>
<comment type="caution">
    <text evidence="1">The sequence shown here is derived from an EMBL/GenBank/DDBJ whole genome shotgun (WGS) entry which is preliminary data.</text>
</comment>
<keyword evidence="2" id="KW-1185">Reference proteome</keyword>
<proteinExistence type="predicted"/>
<accession>A0ABP4Q145</accession>
<evidence type="ECO:0000313" key="2">
    <source>
        <dbReference type="Proteomes" id="UP001500393"/>
    </source>
</evidence>
<reference evidence="2" key="1">
    <citation type="journal article" date="2019" name="Int. J. Syst. Evol. Microbiol.">
        <title>The Global Catalogue of Microorganisms (GCM) 10K type strain sequencing project: providing services to taxonomists for standard genome sequencing and annotation.</title>
        <authorList>
            <consortium name="The Broad Institute Genomics Platform"/>
            <consortium name="The Broad Institute Genome Sequencing Center for Infectious Disease"/>
            <person name="Wu L."/>
            <person name="Ma J."/>
        </authorList>
    </citation>
    <scope>NUCLEOTIDE SEQUENCE [LARGE SCALE GENOMIC DNA]</scope>
    <source>
        <strain evidence="2">JCM 14969</strain>
    </source>
</reference>
<name>A0ABP4Q145_9ACTN</name>
<protein>
    <submittedName>
        <fullName evidence="1">Uncharacterized protein</fullName>
    </submittedName>
</protein>
<organism evidence="1 2">
    <name type="scientific">Kribbella sancticallisti</name>
    <dbReference type="NCBI Taxonomy" id="460087"/>
    <lineage>
        <taxon>Bacteria</taxon>
        <taxon>Bacillati</taxon>
        <taxon>Actinomycetota</taxon>
        <taxon>Actinomycetes</taxon>
        <taxon>Propionibacteriales</taxon>
        <taxon>Kribbellaceae</taxon>
        <taxon>Kribbella</taxon>
    </lineage>
</organism>